<dbReference type="GO" id="GO:0016787">
    <property type="term" value="F:hydrolase activity"/>
    <property type="evidence" value="ECO:0007669"/>
    <property type="project" value="UniProtKB-KW"/>
</dbReference>
<sequence>MSTESTQDWEHGEKSGLVSIGTHKLYLEVSGPDRKPGEPIVVLMQGLGASLKEWTVVKNQVSKFSRYLQYDRTGLGQSESPPELPRAIGAASVASDLDTLLRNAGIEPPFVIVAHSWGGLTSREFLHLRPKDIVGIVFVDANQENHFYYRLQPRSEDGVYWAPWHLAIDKDVDFLEEVGLAREQKLGDELWAGVLSDRAMPAHEAASKAEFRGWQTDDATLAAKKQFKTQPLGNHPVSVLRADSKIEHQRSYDAGVARGNGTEEERASYRDLIAHWEEQDIPVQQEMLKLSTVGRFRTVPGSGHCIQMINPEAVVEEVKWVLDQHQGNEST</sequence>
<dbReference type="Pfam" id="PF12697">
    <property type="entry name" value="Abhydrolase_6"/>
    <property type="match status" value="1"/>
</dbReference>
<dbReference type="InterPro" id="IPR029058">
    <property type="entry name" value="AB_hydrolase_fold"/>
</dbReference>
<dbReference type="STRING" id="1149755.A0A2J6R734"/>
<keyword evidence="3" id="KW-1185">Reference proteome</keyword>
<dbReference type="OrthoDB" id="294702at2759"/>
<accession>A0A2J6R734</accession>
<dbReference type="InterPro" id="IPR000073">
    <property type="entry name" value="AB_hydrolase_1"/>
</dbReference>
<proteinExistence type="predicted"/>
<name>A0A2J6R734_HYAVF</name>
<evidence type="ECO:0000313" key="2">
    <source>
        <dbReference type="EMBL" id="PMD34327.1"/>
    </source>
</evidence>
<reference evidence="2 3" key="1">
    <citation type="submission" date="2016-04" db="EMBL/GenBank/DDBJ databases">
        <title>A degradative enzymes factory behind the ericoid mycorrhizal symbiosis.</title>
        <authorList>
            <consortium name="DOE Joint Genome Institute"/>
            <person name="Martino E."/>
            <person name="Morin E."/>
            <person name="Grelet G."/>
            <person name="Kuo A."/>
            <person name="Kohler A."/>
            <person name="Daghino S."/>
            <person name="Barry K."/>
            <person name="Choi C."/>
            <person name="Cichocki N."/>
            <person name="Clum A."/>
            <person name="Copeland A."/>
            <person name="Hainaut M."/>
            <person name="Haridas S."/>
            <person name="Labutti K."/>
            <person name="Lindquist E."/>
            <person name="Lipzen A."/>
            <person name="Khouja H.-R."/>
            <person name="Murat C."/>
            <person name="Ohm R."/>
            <person name="Olson A."/>
            <person name="Spatafora J."/>
            <person name="Veneault-Fourrey C."/>
            <person name="Henrissat B."/>
            <person name="Grigoriev I."/>
            <person name="Martin F."/>
            <person name="Perotto S."/>
        </authorList>
    </citation>
    <scope>NUCLEOTIDE SEQUENCE [LARGE SCALE GENOMIC DNA]</scope>
    <source>
        <strain evidence="2 3">F</strain>
    </source>
</reference>
<keyword evidence="2" id="KW-0378">Hydrolase</keyword>
<feature type="domain" description="AB hydrolase-1" evidence="1">
    <location>
        <begin position="42"/>
        <end position="316"/>
    </location>
</feature>
<evidence type="ECO:0000313" key="3">
    <source>
        <dbReference type="Proteomes" id="UP000235786"/>
    </source>
</evidence>
<gene>
    <name evidence="2" type="ORF">L207DRAFT_517489</name>
</gene>
<organism evidence="2 3">
    <name type="scientific">Hyaloscypha variabilis (strain UAMH 11265 / GT02V1 / F)</name>
    <name type="common">Meliniomyces variabilis</name>
    <dbReference type="NCBI Taxonomy" id="1149755"/>
    <lineage>
        <taxon>Eukaryota</taxon>
        <taxon>Fungi</taxon>
        <taxon>Dikarya</taxon>
        <taxon>Ascomycota</taxon>
        <taxon>Pezizomycotina</taxon>
        <taxon>Leotiomycetes</taxon>
        <taxon>Helotiales</taxon>
        <taxon>Hyaloscyphaceae</taxon>
        <taxon>Hyaloscypha</taxon>
        <taxon>Hyaloscypha variabilis</taxon>
    </lineage>
</organism>
<dbReference type="AlphaFoldDB" id="A0A2J6R734"/>
<dbReference type="SUPFAM" id="SSF53474">
    <property type="entry name" value="alpha/beta-Hydrolases"/>
    <property type="match status" value="1"/>
</dbReference>
<evidence type="ECO:0000259" key="1">
    <source>
        <dbReference type="Pfam" id="PF12697"/>
    </source>
</evidence>
<dbReference type="Proteomes" id="UP000235786">
    <property type="component" value="Unassembled WGS sequence"/>
</dbReference>
<dbReference type="EMBL" id="KZ613954">
    <property type="protein sequence ID" value="PMD34327.1"/>
    <property type="molecule type" value="Genomic_DNA"/>
</dbReference>
<dbReference type="PANTHER" id="PTHR43689:SF8">
    <property type="entry name" value="ALPHA_BETA-HYDROLASES SUPERFAMILY PROTEIN"/>
    <property type="match status" value="1"/>
</dbReference>
<dbReference type="PANTHER" id="PTHR43689">
    <property type="entry name" value="HYDROLASE"/>
    <property type="match status" value="1"/>
</dbReference>
<dbReference type="Gene3D" id="3.40.50.1820">
    <property type="entry name" value="alpha/beta hydrolase"/>
    <property type="match status" value="1"/>
</dbReference>
<protein>
    <submittedName>
        <fullName evidence="2">Alpha/beta-hydrolase</fullName>
    </submittedName>
</protein>